<keyword evidence="1" id="KW-1133">Transmembrane helix</keyword>
<keyword evidence="1" id="KW-0472">Membrane</keyword>
<name>A0ABS4BX56_9FLAO</name>
<comment type="caution">
    <text evidence="2">The sequence shown here is derived from an EMBL/GenBank/DDBJ whole genome shotgun (WGS) entry which is preliminary data.</text>
</comment>
<feature type="transmembrane region" description="Helical" evidence="1">
    <location>
        <begin position="107"/>
        <end position="125"/>
    </location>
</feature>
<reference evidence="2 3" key="1">
    <citation type="submission" date="2021-04" db="EMBL/GenBank/DDBJ databases">
        <title>Mariniflexile gromovii gen. nov., sp. nov., a gliding bacterium isolated from the sea urchin Strongylocentrotus intermedius.</title>
        <authorList>
            <person name="Ko S."/>
            <person name="Le V."/>
            <person name="Ahn C.-Y."/>
            <person name="Oh H.-M."/>
        </authorList>
    </citation>
    <scope>NUCLEOTIDE SEQUENCE [LARGE SCALE GENOMIC DNA]</scope>
    <source>
        <strain evidence="2 3">KCTC 12570</strain>
    </source>
</reference>
<keyword evidence="1" id="KW-0812">Transmembrane</keyword>
<dbReference type="Proteomes" id="UP000670776">
    <property type="component" value="Unassembled WGS sequence"/>
</dbReference>
<protein>
    <submittedName>
        <fullName evidence="2">Uncharacterized protein</fullName>
    </submittedName>
</protein>
<sequence length="150" mass="17227">MVVPKFKLSEVTILIGVYLLVVLSINLYFLNIIYGILSEVVSNRTEVMLYGIKSIFLIVLMLVSLGVYLNTQTKQSTLFLTAVLFIGLSVTLNYLKLYYLNDWSLELLHRVLYALGLYIMFKYIMNTGIKVKKPKPLLLKESYRTDTVLS</sequence>
<gene>
    <name evidence="2" type="ORF">J8H85_15215</name>
</gene>
<accession>A0ABS4BX56</accession>
<dbReference type="EMBL" id="JAGJCB010000018">
    <property type="protein sequence ID" value="MBP0905181.1"/>
    <property type="molecule type" value="Genomic_DNA"/>
</dbReference>
<evidence type="ECO:0000256" key="1">
    <source>
        <dbReference type="SAM" id="Phobius"/>
    </source>
</evidence>
<keyword evidence="3" id="KW-1185">Reference proteome</keyword>
<evidence type="ECO:0000313" key="3">
    <source>
        <dbReference type="Proteomes" id="UP000670776"/>
    </source>
</evidence>
<organism evidence="2 3">
    <name type="scientific">Mariniflexile gromovii</name>
    <dbReference type="NCBI Taxonomy" id="362523"/>
    <lineage>
        <taxon>Bacteria</taxon>
        <taxon>Pseudomonadati</taxon>
        <taxon>Bacteroidota</taxon>
        <taxon>Flavobacteriia</taxon>
        <taxon>Flavobacteriales</taxon>
        <taxon>Flavobacteriaceae</taxon>
        <taxon>Mariniflexile</taxon>
    </lineage>
</organism>
<evidence type="ECO:0000313" key="2">
    <source>
        <dbReference type="EMBL" id="MBP0905181.1"/>
    </source>
</evidence>
<dbReference type="RefSeq" id="WP_209656062.1">
    <property type="nucleotide sequence ID" value="NZ_JAGJCB010000018.1"/>
</dbReference>
<feature type="transmembrane region" description="Helical" evidence="1">
    <location>
        <begin position="49"/>
        <end position="69"/>
    </location>
</feature>
<feature type="transmembrane region" description="Helical" evidence="1">
    <location>
        <begin position="76"/>
        <end position="95"/>
    </location>
</feature>
<feature type="transmembrane region" description="Helical" evidence="1">
    <location>
        <begin position="12"/>
        <end position="37"/>
    </location>
</feature>
<proteinExistence type="predicted"/>